<dbReference type="Proteomes" id="UP000002358">
    <property type="component" value="Chromosome 2"/>
</dbReference>
<organism evidence="9 10">
    <name type="scientific">Nasonia vitripennis</name>
    <name type="common">Parasitic wasp</name>
    <dbReference type="NCBI Taxonomy" id="7425"/>
    <lineage>
        <taxon>Eukaryota</taxon>
        <taxon>Metazoa</taxon>
        <taxon>Ecdysozoa</taxon>
        <taxon>Arthropoda</taxon>
        <taxon>Hexapoda</taxon>
        <taxon>Insecta</taxon>
        <taxon>Pterygota</taxon>
        <taxon>Neoptera</taxon>
        <taxon>Endopterygota</taxon>
        <taxon>Hymenoptera</taxon>
        <taxon>Apocrita</taxon>
        <taxon>Proctotrupomorpha</taxon>
        <taxon>Chalcidoidea</taxon>
        <taxon>Pteromalidae</taxon>
        <taxon>Pteromalinae</taxon>
        <taxon>Nasonia</taxon>
    </lineage>
</organism>
<dbReference type="InterPro" id="IPR011706">
    <property type="entry name" value="Cu-oxidase_C"/>
</dbReference>
<dbReference type="InterPro" id="IPR001117">
    <property type="entry name" value="Cu-oxidase_2nd"/>
</dbReference>
<dbReference type="GO" id="GO:0005886">
    <property type="term" value="C:plasma membrane"/>
    <property type="evidence" value="ECO:0007669"/>
    <property type="project" value="TreeGrafter"/>
</dbReference>
<protein>
    <submittedName>
        <fullName evidence="9">Uncharacterized protein</fullName>
    </submittedName>
</protein>
<dbReference type="CDD" id="cd13905">
    <property type="entry name" value="CuRO_3_tcLLC2_insect_like"/>
    <property type="match status" value="1"/>
</dbReference>
<keyword evidence="4" id="KW-0186">Copper</keyword>
<dbReference type="InterPro" id="IPR033138">
    <property type="entry name" value="Cu_oxidase_CS"/>
</dbReference>
<feature type="domain" description="Plastocyanin-like" evidence="8">
    <location>
        <begin position="89"/>
        <end position="199"/>
    </location>
</feature>
<feature type="domain" description="Plastocyanin-like" evidence="7">
    <location>
        <begin position="507"/>
        <end position="634"/>
    </location>
</feature>
<evidence type="ECO:0000259" key="7">
    <source>
        <dbReference type="Pfam" id="PF07731"/>
    </source>
</evidence>
<proteinExistence type="inferred from homology"/>
<evidence type="ECO:0000259" key="8">
    <source>
        <dbReference type="Pfam" id="PF07732"/>
    </source>
</evidence>
<dbReference type="InParanoid" id="A0A7M7IX60"/>
<dbReference type="EnsemblMetazoa" id="XM_016989194">
    <property type="protein sequence ID" value="XP_016844683"/>
    <property type="gene ID" value="LOC100119222"/>
</dbReference>
<dbReference type="SUPFAM" id="SSF49503">
    <property type="entry name" value="Cupredoxins"/>
    <property type="match status" value="3"/>
</dbReference>
<dbReference type="Pfam" id="PF07732">
    <property type="entry name" value="Cu-oxidase_3"/>
    <property type="match status" value="1"/>
</dbReference>
<dbReference type="OrthoDB" id="2121828at2759"/>
<evidence type="ECO:0000256" key="3">
    <source>
        <dbReference type="ARBA" id="ARBA00023002"/>
    </source>
</evidence>
<name>A0A7M7IX60_NASVI</name>
<evidence type="ECO:0000313" key="10">
    <source>
        <dbReference type="Proteomes" id="UP000002358"/>
    </source>
</evidence>
<reference evidence="9" key="1">
    <citation type="submission" date="2021-01" db="UniProtKB">
        <authorList>
            <consortium name="EnsemblMetazoa"/>
        </authorList>
    </citation>
    <scope>IDENTIFICATION</scope>
</reference>
<dbReference type="PANTHER" id="PTHR11709">
    <property type="entry name" value="MULTI-COPPER OXIDASE"/>
    <property type="match status" value="1"/>
</dbReference>
<sequence>MIFKNCIVFISIILTSVIPIRAVLNYHDEEFFGNTADRYDWRKHPCNRECIEGEKPLLCKYVFVVEQLSSMSKACYDCPFNVSDCFRPHCMPTDGVQKTIVTANRQIPGPTIEVCVNDVIAVEVRNLMMSESTTIHWHGIKQIGTPYMDGVPFVTQCPILPGERFQYIFHANNSGTYFWHSHIGSQRGDGLFGPLIIRLPPNKNPYRNLYDYDNQHMSLLDWENIEGLDAMVWEYQDKPIYVPNTILVNGLGRYKKFTKDNESTYVPSTVFEVQSRKRYRFRVINAGAGDCPMLMSIDNHTMLVISLDSSDIEPVEVDTITTWAGERVDFVLAANQIPGNYWIRYRGYGQCQDLNSNATAVESVHQVAILRYSGALPEDPKESIDYFLPRYTNYTRALNPYNSGTETSYQVNISIPLLNSIAPNDPSITDPVDQQVFITFDFYNIDNYDFHRRNLYGFYQVAPDHRIGTLQLNHINLKFPKVPLLSQYYIIPPETICNSSYVFGSPNCMNVQCACTHVINLKLNSVVEIVLIDQGISPFIVNHPMHLHGYFFRVISEVNILDGVMTVDRFKQMDMDGKVVRRLDHAPKKDTIKIPSGGYTIIRVYTHNPGYWYYHCHFEEHNNVGMALIFKVGEHADFAPEPKDFPKCGDYAPLVMK</sequence>
<evidence type="ECO:0000256" key="2">
    <source>
        <dbReference type="ARBA" id="ARBA00022723"/>
    </source>
</evidence>
<evidence type="ECO:0000259" key="6">
    <source>
        <dbReference type="Pfam" id="PF00394"/>
    </source>
</evidence>
<dbReference type="Gene3D" id="2.60.40.420">
    <property type="entry name" value="Cupredoxins - blue copper proteins"/>
    <property type="match status" value="3"/>
</dbReference>
<dbReference type="GO" id="GO:0016491">
    <property type="term" value="F:oxidoreductase activity"/>
    <property type="evidence" value="ECO:0007669"/>
    <property type="project" value="UniProtKB-KW"/>
</dbReference>
<dbReference type="FunFam" id="2.60.40.420:FF:000031">
    <property type="entry name" value="Laccase-2 isoform A"/>
    <property type="match status" value="1"/>
</dbReference>
<dbReference type="PANTHER" id="PTHR11709:SF394">
    <property type="entry name" value="FI03373P-RELATED"/>
    <property type="match status" value="1"/>
</dbReference>
<dbReference type="GO" id="GO:0005507">
    <property type="term" value="F:copper ion binding"/>
    <property type="evidence" value="ECO:0007669"/>
    <property type="project" value="InterPro"/>
</dbReference>
<dbReference type="PROSITE" id="PS00080">
    <property type="entry name" value="MULTICOPPER_OXIDASE2"/>
    <property type="match status" value="1"/>
</dbReference>
<dbReference type="RefSeq" id="XP_016844683.1">
    <property type="nucleotide sequence ID" value="XM_016989194.3"/>
</dbReference>
<dbReference type="FunFam" id="2.60.40.420:FF:000045">
    <property type="entry name" value="Laccase 2"/>
    <property type="match status" value="1"/>
</dbReference>
<dbReference type="Pfam" id="PF00394">
    <property type="entry name" value="Cu-oxidase"/>
    <property type="match status" value="1"/>
</dbReference>
<dbReference type="Pfam" id="PF07731">
    <property type="entry name" value="Cu-oxidase_2"/>
    <property type="match status" value="1"/>
</dbReference>
<dbReference type="PROSITE" id="PS00079">
    <property type="entry name" value="MULTICOPPER_OXIDASE1"/>
    <property type="match status" value="2"/>
</dbReference>
<dbReference type="AlphaFoldDB" id="A0A7M7IX60"/>
<dbReference type="SMR" id="A0A7M7IX60"/>
<dbReference type="GO" id="GO:0006826">
    <property type="term" value="P:iron ion transport"/>
    <property type="evidence" value="ECO:0007669"/>
    <property type="project" value="TreeGrafter"/>
</dbReference>
<dbReference type="GeneID" id="100119222"/>
<dbReference type="InterPro" id="IPR011707">
    <property type="entry name" value="Cu-oxidase-like_N"/>
</dbReference>
<dbReference type="InterPro" id="IPR045087">
    <property type="entry name" value="Cu-oxidase_fam"/>
</dbReference>
<dbReference type="InterPro" id="IPR002355">
    <property type="entry name" value="Cu_oxidase_Cu_BS"/>
</dbReference>
<keyword evidence="10" id="KW-1185">Reference proteome</keyword>
<keyword evidence="5" id="KW-0732">Signal</keyword>
<feature type="signal peptide" evidence="5">
    <location>
        <begin position="1"/>
        <end position="22"/>
    </location>
</feature>
<keyword evidence="2" id="KW-0479">Metal-binding</keyword>
<comment type="similarity">
    <text evidence="1">Belongs to the multicopper oxidase family.</text>
</comment>
<dbReference type="KEGG" id="nvi:100119222"/>
<keyword evidence="3" id="KW-0560">Oxidoreductase</keyword>
<dbReference type="CDD" id="cd13858">
    <property type="entry name" value="CuRO_1_tcLCC2_insect_like"/>
    <property type="match status" value="1"/>
</dbReference>
<feature type="domain" description="Plastocyanin-like" evidence="6">
    <location>
        <begin position="240"/>
        <end position="375"/>
    </location>
</feature>
<dbReference type="InterPro" id="IPR008972">
    <property type="entry name" value="Cupredoxin"/>
</dbReference>
<accession>A0A7M7IX60</accession>
<evidence type="ECO:0000256" key="5">
    <source>
        <dbReference type="SAM" id="SignalP"/>
    </source>
</evidence>
<dbReference type="CDD" id="cd13884">
    <property type="entry name" value="CuRO_2_tcLCC_insect_like"/>
    <property type="match status" value="1"/>
</dbReference>
<feature type="chain" id="PRO_5029757834" evidence="5">
    <location>
        <begin position="23"/>
        <end position="657"/>
    </location>
</feature>
<evidence type="ECO:0000313" key="9">
    <source>
        <dbReference type="EnsemblMetazoa" id="XP_016844683"/>
    </source>
</evidence>
<evidence type="ECO:0000256" key="4">
    <source>
        <dbReference type="ARBA" id="ARBA00023008"/>
    </source>
</evidence>
<evidence type="ECO:0000256" key="1">
    <source>
        <dbReference type="ARBA" id="ARBA00010609"/>
    </source>
</evidence>